<evidence type="ECO:0000313" key="1">
    <source>
        <dbReference type="EMBL" id="QLG87649.1"/>
    </source>
</evidence>
<dbReference type="KEGG" id="chiz:HQ393_04925"/>
<gene>
    <name evidence="1" type="ORF">HQ393_04925</name>
</gene>
<accession>A0A7H9BGI8</accession>
<protein>
    <submittedName>
        <fullName evidence="1">Uncharacterized protein</fullName>
    </submittedName>
</protein>
<dbReference type="RefSeq" id="WP_179357730.1">
    <property type="nucleotide sequence ID" value="NZ_CP058627.1"/>
</dbReference>
<name>A0A7H9BGI8_9NEIS</name>
<dbReference type="AlphaFoldDB" id="A0A7H9BGI8"/>
<proteinExistence type="predicted"/>
<keyword evidence="2" id="KW-1185">Reference proteome</keyword>
<dbReference type="Proteomes" id="UP000509597">
    <property type="component" value="Chromosome"/>
</dbReference>
<sequence length="96" mass="10877">MIQTAAHDADDKLTIVRTQDVEGILETAKRKAREGIHGSKDMRHAASFPMVLVEKYCQRTSITFAEFMREPKHAQAMLNDPDLSGFRIYQGREGRG</sequence>
<evidence type="ECO:0000313" key="2">
    <source>
        <dbReference type="Proteomes" id="UP000509597"/>
    </source>
</evidence>
<organism evidence="1 2">
    <name type="scientific">Chitinibacter bivalviorum</name>
    <dbReference type="NCBI Taxonomy" id="2739434"/>
    <lineage>
        <taxon>Bacteria</taxon>
        <taxon>Pseudomonadati</taxon>
        <taxon>Pseudomonadota</taxon>
        <taxon>Betaproteobacteria</taxon>
        <taxon>Neisseriales</taxon>
        <taxon>Chitinibacteraceae</taxon>
        <taxon>Chitinibacter</taxon>
    </lineage>
</organism>
<reference evidence="1 2" key="1">
    <citation type="submission" date="2020-07" db="EMBL/GenBank/DDBJ databases">
        <title>Complete genome sequence of Chitinibacter sp. 2T18.</title>
        <authorList>
            <person name="Bae J.-W."/>
            <person name="Choi J.-W."/>
        </authorList>
    </citation>
    <scope>NUCLEOTIDE SEQUENCE [LARGE SCALE GENOMIC DNA]</scope>
    <source>
        <strain evidence="1 2">2T18</strain>
    </source>
</reference>
<dbReference type="EMBL" id="CP058627">
    <property type="protein sequence ID" value="QLG87649.1"/>
    <property type="molecule type" value="Genomic_DNA"/>
</dbReference>